<gene>
    <name evidence="2" type="ORF">F6B93_15285</name>
</gene>
<name>A0A975PXW9_9MYCO</name>
<keyword evidence="1" id="KW-0812">Transmembrane</keyword>
<dbReference type="Pfam" id="PF09365">
    <property type="entry name" value="DUF2461"/>
    <property type="match status" value="1"/>
</dbReference>
<proteinExistence type="predicted"/>
<evidence type="ECO:0000256" key="1">
    <source>
        <dbReference type="SAM" id="Phobius"/>
    </source>
</evidence>
<organism evidence="2 3">
    <name type="scientific">Mycobacterium spongiae</name>
    <dbReference type="NCBI Taxonomy" id="886343"/>
    <lineage>
        <taxon>Bacteria</taxon>
        <taxon>Bacillati</taxon>
        <taxon>Actinomycetota</taxon>
        <taxon>Actinomycetes</taxon>
        <taxon>Mycobacteriales</taxon>
        <taxon>Mycobacteriaceae</taxon>
        <taxon>Mycobacterium</taxon>
    </lineage>
</organism>
<sequence>MGPGRRPRRGQMDRPHRRGAAIREWATMTFLGFPPAGLALLARLPTLDSAGFSAVRPDWEEHVLNPARDLVDDLGAQLTEQISPGLIAEPKVNGSIAPINRDLRFNPDGPRYKDHVMFRFWEGTPKKTAPTLFLRIDPGQIGFASGVVFASTDRWRAAVGDPPVAEELRRLIEDIQAAIGDVDIAGADLKRVPSPFPPDHPGADLLRHKATFQLRWAEPLPEEVSTGALTAFCTARLSKLAGLHRWLVAQMGAS</sequence>
<dbReference type="EMBL" id="CP046600">
    <property type="protein sequence ID" value="QUR68264.1"/>
    <property type="molecule type" value="Genomic_DNA"/>
</dbReference>
<keyword evidence="1" id="KW-1133">Transmembrane helix</keyword>
<dbReference type="InterPro" id="IPR012808">
    <property type="entry name" value="CHP02453"/>
</dbReference>
<reference evidence="2" key="1">
    <citation type="submission" date="2019-12" db="EMBL/GenBank/DDBJ databases">
        <title>Mycobacterium spongiae sp. nov.</title>
        <authorList>
            <person name="Stinear T."/>
        </authorList>
    </citation>
    <scope>NUCLEOTIDE SEQUENCE</scope>
    <source>
        <strain evidence="2">FSD4b-SM</strain>
    </source>
</reference>
<dbReference type="Proteomes" id="UP000682202">
    <property type="component" value="Chromosome"/>
</dbReference>
<accession>A0A975PXW9</accession>
<protein>
    <submittedName>
        <fullName evidence="2">DUF2461 family protein</fullName>
    </submittedName>
</protein>
<evidence type="ECO:0000313" key="2">
    <source>
        <dbReference type="EMBL" id="QUR68264.1"/>
    </source>
</evidence>
<keyword evidence="1" id="KW-0472">Membrane</keyword>
<evidence type="ECO:0000313" key="3">
    <source>
        <dbReference type="Proteomes" id="UP000682202"/>
    </source>
</evidence>
<dbReference type="KEGG" id="mspg:F6B93_15285"/>
<feature type="transmembrane region" description="Helical" evidence="1">
    <location>
        <begin position="21"/>
        <end position="42"/>
    </location>
</feature>
<keyword evidence="3" id="KW-1185">Reference proteome</keyword>
<dbReference type="AlphaFoldDB" id="A0A975PXW9"/>